<dbReference type="GO" id="GO:0016491">
    <property type="term" value="F:oxidoreductase activity"/>
    <property type="evidence" value="ECO:0007669"/>
    <property type="project" value="UniProtKB-KW"/>
</dbReference>
<reference evidence="3" key="1">
    <citation type="journal article" date="2014" name="Int. J. Syst. Evol. Microbiol.">
        <title>Complete genome sequence of Corynebacterium casei LMG S-19264T (=DSM 44701T), isolated from a smear-ripened cheese.</title>
        <authorList>
            <consortium name="US DOE Joint Genome Institute (JGI-PGF)"/>
            <person name="Walter F."/>
            <person name="Albersmeier A."/>
            <person name="Kalinowski J."/>
            <person name="Ruckert C."/>
        </authorList>
    </citation>
    <scope>NUCLEOTIDE SEQUENCE</scope>
    <source>
        <strain evidence="3">CGMCC 4.5737</strain>
    </source>
</reference>
<dbReference type="InterPro" id="IPR023210">
    <property type="entry name" value="NADP_OxRdtase_dom"/>
</dbReference>
<evidence type="ECO:0000256" key="1">
    <source>
        <dbReference type="ARBA" id="ARBA00023002"/>
    </source>
</evidence>
<keyword evidence="4" id="KW-1185">Reference proteome</keyword>
<dbReference type="Gene3D" id="3.20.20.100">
    <property type="entry name" value="NADP-dependent oxidoreductase domain"/>
    <property type="match status" value="1"/>
</dbReference>
<dbReference type="PANTHER" id="PTHR43364">
    <property type="entry name" value="NADH-SPECIFIC METHYLGLYOXAL REDUCTASE-RELATED"/>
    <property type="match status" value="1"/>
</dbReference>
<dbReference type="Pfam" id="PF00248">
    <property type="entry name" value="Aldo_ket_red"/>
    <property type="match status" value="1"/>
</dbReference>
<reference evidence="3" key="2">
    <citation type="submission" date="2020-09" db="EMBL/GenBank/DDBJ databases">
        <authorList>
            <person name="Sun Q."/>
            <person name="Zhou Y."/>
        </authorList>
    </citation>
    <scope>NUCLEOTIDE SEQUENCE</scope>
    <source>
        <strain evidence="3">CGMCC 4.5737</strain>
    </source>
</reference>
<keyword evidence="1" id="KW-0560">Oxidoreductase</keyword>
<evidence type="ECO:0000313" key="3">
    <source>
        <dbReference type="EMBL" id="GGM54584.1"/>
    </source>
</evidence>
<sequence>MSGLCLGTMTFDEEGQGWCVSKEEGRRIFEAFLDEGGNFVDTHTYGPTEDYLGEYMSGHRDRVVVATKYGGTLAHDDVNASGAHRKSMIRSVENSLRRLKTDYIDLLWLHAWDNLTPIDELLRATDDLVRTGKVLHLGVANAPAWAVARFNTLADLCDRTPFCAIQVEYSLVEREPDRELIPMADSLGLAIASWTPLASGWLTGKYRQGHGPAPGGPPRRLDDPVMTRFLPRTERNCTIAEEVCSIADEVGCSPAHVALNWLRSRGTIPIFGATSVVQVKENVACFQVELSDEQLARLSEVSRIKLGFPHDFLASGMVRRLMYGDKGHLIDKKPR</sequence>
<feature type="domain" description="NADP-dependent oxidoreductase" evidence="2">
    <location>
        <begin position="4"/>
        <end position="302"/>
    </location>
</feature>
<proteinExistence type="predicted"/>
<gene>
    <name evidence="3" type="ORF">GCM10012275_27160</name>
</gene>
<dbReference type="GO" id="GO:0005829">
    <property type="term" value="C:cytosol"/>
    <property type="evidence" value="ECO:0007669"/>
    <property type="project" value="TreeGrafter"/>
</dbReference>
<protein>
    <submittedName>
        <fullName evidence="3">Oxidoreductase</fullName>
    </submittedName>
</protein>
<evidence type="ECO:0000313" key="4">
    <source>
        <dbReference type="Proteomes" id="UP000637578"/>
    </source>
</evidence>
<dbReference type="Proteomes" id="UP000637578">
    <property type="component" value="Unassembled WGS sequence"/>
</dbReference>
<comment type="caution">
    <text evidence="3">The sequence shown here is derived from an EMBL/GenBank/DDBJ whole genome shotgun (WGS) entry which is preliminary data.</text>
</comment>
<name>A0A8J3CCR6_9PSEU</name>
<dbReference type="InterPro" id="IPR050523">
    <property type="entry name" value="AKR_Detox_Biosynth"/>
</dbReference>
<dbReference type="InterPro" id="IPR036812">
    <property type="entry name" value="NAD(P)_OxRdtase_dom_sf"/>
</dbReference>
<organism evidence="3 4">
    <name type="scientific">Longimycelium tulufanense</name>
    <dbReference type="NCBI Taxonomy" id="907463"/>
    <lineage>
        <taxon>Bacteria</taxon>
        <taxon>Bacillati</taxon>
        <taxon>Actinomycetota</taxon>
        <taxon>Actinomycetes</taxon>
        <taxon>Pseudonocardiales</taxon>
        <taxon>Pseudonocardiaceae</taxon>
        <taxon>Longimycelium</taxon>
    </lineage>
</organism>
<dbReference type="CDD" id="cd19080">
    <property type="entry name" value="AKR_AKR9A_9B"/>
    <property type="match status" value="1"/>
</dbReference>
<dbReference type="PANTHER" id="PTHR43364:SF4">
    <property type="entry name" value="NAD(P)-LINKED OXIDOREDUCTASE SUPERFAMILY PROTEIN"/>
    <property type="match status" value="1"/>
</dbReference>
<dbReference type="EMBL" id="BMMK01000011">
    <property type="protein sequence ID" value="GGM54584.1"/>
    <property type="molecule type" value="Genomic_DNA"/>
</dbReference>
<dbReference type="SUPFAM" id="SSF51430">
    <property type="entry name" value="NAD(P)-linked oxidoreductase"/>
    <property type="match status" value="1"/>
</dbReference>
<accession>A0A8J3CCR6</accession>
<evidence type="ECO:0000259" key="2">
    <source>
        <dbReference type="Pfam" id="PF00248"/>
    </source>
</evidence>
<dbReference type="AlphaFoldDB" id="A0A8J3CCR6"/>